<gene>
    <name evidence="2" type="ORF">BS47DRAFT_242588</name>
</gene>
<dbReference type="Proteomes" id="UP000886523">
    <property type="component" value="Unassembled WGS sequence"/>
</dbReference>
<name>A0A9P6DMT6_9AGAM</name>
<dbReference type="EMBL" id="MU129062">
    <property type="protein sequence ID" value="KAF9508281.1"/>
    <property type="molecule type" value="Genomic_DNA"/>
</dbReference>
<organism evidence="2 3">
    <name type="scientific">Hydnum rufescens UP504</name>
    <dbReference type="NCBI Taxonomy" id="1448309"/>
    <lineage>
        <taxon>Eukaryota</taxon>
        <taxon>Fungi</taxon>
        <taxon>Dikarya</taxon>
        <taxon>Basidiomycota</taxon>
        <taxon>Agaricomycotina</taxon>
        <taxon>Agaricomycetes</taxon>
        <taxon>Cantharellales</taxon>
        <taxon>Hydnaceae</taxon>
        <taxon>Hydnum</taxon>
    </lineage>
</organism>
<sequence length="178" mass="19203">MLNPKDLPDAKLEARNVAVGILETIAARQQMKNADAFVPEVHRTVALDPRPSLHASPLEPPSPQPRPFAMPPAAQSSQRIRRSLPQLMFRRATSFRDSTGSDSSSSSSPLTPQTVEPDCFPSPPPISRQARVSAEVIVPGQSNISRSRDAFAHGVYGSIDEEEDGFLGAPLARTGARL</sequence>
<feature type="compositionally biased region" description="Low complexity" evidence="1">
    <location>
        <begin position="95"/>
        <end position="108"/>
    </location>
</feature>
<keyword evidence="3" id="KW-1185">Reference proteome</keyword>
<evidence type="ECO:0000313" key="2">
    <source>
        <dbReference type="EMBL" id="KAF9508281.1"/>
    </source>
</evidence>
<dbReference type="AlphaFoldDB" id="A0A9P6DMT6"/>
<evidence type="ECO:0000313" key="3">
    <source>
        <dbReference type="Proteomes" id="UP000886523"/>
    </source>
</evidence>
<reference evidence="2" key="1">
    <citation type="journal article" date="2020" name="Nat. Commun.">
        <title>Large-scale genome sequencing of mycorrhizal fungi provides insights into the early evolution of symbiotic traits.</title>
        <authorList>
            <person name="Miyauchi S."/>
            <person name="Kiss E."/>
            <person name="Kuo A."/>
            <person name="Drula E."/>
            <person name="Kohler A."/>
            <person name="Sanchez-Garcia M."/>
            <person name="Morin E."/>
            <person name="Andreopoulos B."/>
            <person name="Barry K.W."/>
            <person name="Bonito G."/>
            <person name="Buee M."/>
            <person name="Carver A."/>
            <person name="Chen C."/>
            <person name="Cichocki N."/>
            <person name="Clum A."/>
            <person name="Culley D."/>
            <person name="Crous P.W."/>
            <person name="Fauchery L."/>
            <person name="Girlanda M."/>
            <person name="Hayes R.D."/>
            <person name="Keri Z."/>
            <person name="LaButti K."/>
            <person name="Lipzen A."/>
            <person name="Lombard V."/>
            <person name="Magnuson J."/>
            <person name="Maillard F."/>
            <person name="Murat C."/>
            <person name="Nolan M."/>
            <person name="Ohm R.A."/>
            <person name="Pangilinan J."/>
            <person name="Pereira M.F."/>
            <person name="Perotto S."/>
            <person name="Peter M."/>
            <person name="Pfister S."/>
            <person name="Riley R."/>
            <person name="Sitrit Y."/>
            <person name="Stielow J.B."/>
            <person name="Szollosi G."/>
            <person name="Zifcakova L."/>
            <person name="Stursova M."/>
            <person name="Spatafora J.W."/>
            <person name="Tedersoo L."/>
            <person name="Vaario L.M."/>
            <person name="Yamada A."/>
            <person name="Yan M."/>
            <person name="Wang P."/>
            <person name="Xu J."/>
            <person name="Bruns T."/>
            <person name="Baldrian P."/>
            <person name="Vilgalys R."/>
            <person name="Dunand C."/>
            <person name="Henrissat B."/>
            <person name="Grigoriev I.V."/>
            <person name="Hibbett D."/>
            <person name="Nagy L.G."/>
            <person name="Martin F.M."/>
        </authorList>
    </citation>
    <scope>NUCLEOTIDE SEQUENCE</scope>
    <source>
        <strain evidence="2">UP504</strain>
    </source>
</reference>
<feature type="region of interest" description="Disordered" evidence="1">
    <location>
        <begin position="49"/>
        <end position="127"/>
    </location>
</feature>
<accession>A0A9P6DMT6</accession>
<comment type="caution">
    <text evidence="2">The sequence shown here is derived from an EMBL/GenBank/DDBJ whole genome shotgun (WGS) entry which is preliminary data.</text>
</comment>
<evidence type="ECO:0000256" key="1">
    <source>
        <dbReference type="SAM" id="MobiDB-lite"/>
    </source>
</evidence>
<protein>
    <submittedName>
        <fullName evidence="2">Uncharacterized protein</fullName>
    </submittedName>
</protein>
<feature type="compositionally biased region" description="Pro residues" evidence="1">
    <location>
        <begin position="58"/>
        <end position="70"/>
    </location>
</feature>
<proteinExistence type="predicted"/>